<protein>
    <submittedName>
        <fullName evidence="2">IclR family transcriptional regulator C-terminal domain-containing protein</fullName>
    </submittedName>
</protein>
<dbReference type="SUPFAM" id="SSF55781">
    <property type="entry name" value="GAF domain-like"/>
    <property type="match status" value="1"/>
</dbReference>
<dbReference type="GO" id="GO:0003677">
    <property type="term" value="F:DNA binding"/>
    <property type="evidence" value="ECO:0007669"/>
    <property type="project" value="TreeGrafter"/>
</dbReference>
<dbReference type="RefSeq" id="WP_345471375.1">
    <property type="nucleotide sequence ID" value="NZ_CP125942.1"/>
</dbReference>
<organism evidence="2 3">
    <name type="scientific">Glutamicibacter ectropisis</name>
    <dbReference type="NCBI Taxonomy" id="3046593"/>
    <lineage>
        <taxon>Bacteria</taxon>
        <taxon>Bacillati</taxon>
        <taxon>Actinomycetota</taxon>
        <taxon>Actinomycetes</taxon>
        <taxon>Micrococcales</taxon>
        <taxon>Micrococcaceae</taxon>
        <taxon>Glutamicibacter</taxon>
    </lineage>
</organism>
<dbReference type="InterPro" id="IPR029016">
    <property type="entry name" value="GAF-like_dom_sf"/>
</dbReference>
<dbReference type="PANTHER" id="PTHR30136:SF35">
    <property type="entry name" value="HTH-TYPE TRANSCRIPTIONAL REGULATOR RV1719"/>
    <property type="match status" value="1"/>
</dbReference>
<dbReference type="KEGG" id="gey:QMQ05_15185"/>
<dbReference type="AlphaFoldDB" id="A0AAU6WD26"/>
<sequence>MPLSRTGIGKALLLDTPERWEATFDSESPVEQATHQTKEAFLSRMKTYASEGIALDLEDNEPGIRCVAAPIRDGSGQIIAAIIMSATNPYMLDERMKALKSVMGSTAAQISRKLGYSGKTF</sequence>
<dbReference type="EMBL" id="CP125942">
    <property type="protein sequence ID" value="XAO45669.1"/>
    <property type="molecule type" value="Genomic_DNA"/>
</dbReference>
<dbReference type="PROSITE" id="PS51078">
    <property type="entry name" value="ICLR_ED"/>
    <property type="match status" value="1"/>
</dbReference>
<dbReference type="GO" id="GO:0045892">
    <property type="term" value="P:negative regulation of DNA-templated transcription"/>
    <property type="evidence" value="ECO:0007669"/>
    <property type="project" value="TreeGrafter"/>
</dbReference>
<dbReference type="InterPro" id="IPR050707">
    <property type="entry name" value="HTH_MetabolicPath_Reg"/>
</dbReference>
<name>A0AAU6WD26_9MICC</name>
<accession>A0AAU6WD26</accession>
<proteinExistence type="predicted"/>
<feature type="domain" description="IclR-ED" evidence="1">
    <location>
        <begin position="1"/>
        <end position="116"/>
    </location>
</feature>
<dbReference type="InterPro" id="IPR014757">
    <property type="entry name" value="Tscrpt_reg_IclR_C"/>
</dbReference>
<keyword evidence="3" id="KW-1185">Reference proteome</keyword>
<evidence type="ECO:0000313" key="3">
    <source>
        <dbReference type="Proteomes" id="UP001486888"/>
    </source>
</evidence>
<dbReference type="Pfam" id="PF01614">
    <property type="entry name" value="IclR_C"/>
    <property type="match status" value="1"/>
</dbReference>
<dbReference type="Gene3D" id="3.30.450.40">
    <property type="match status" value="1"/>
</dbReference>
<reference evidence="2 3" key="1">
    <citation type="submission" date="2023-05" db="EMBL/GenBank/DDBJ databases">
        <title>Glutamicibacter sp. B1, complete genome.</title>
        <authorList>
            <person name="Long Y.H."/>
            <person name="Fang T."/>
            <person name="Li X.Y."/>
        </authorList>
    </citation>
    <scope>NUCLEOTIDE SEQUENCE [LARGE SCALE GENOMIC DNA]</scope>
    <source>
        <strain evidence="2 3">B1</strain>
    </source>
</reference>
<evidence type="ECO:0000259" key="1">
    <source>
        <dbReference type="PROSITE" id="PS51078"/>
    </source>
</evidence>
<evidence type="ECO:0000313" key="2">
    <source>
        <dbReference type="EMBL" id="XAO45669.1"/>
    </source>
</evidence>
<gene>
    <name evidence="2" type="ORF">QMQ05_15185</name>
</gene>
<dbReference type="Proteomes" id="UP001486888">
    <property type="component" value="Chromosome"/>
</dbReference>
<dbReference type="PANTHER" id="PTHR30136">
    <property type="entry name" value="HELIX-TURN-HELIX TRANSCRIPTIONAL REGULATOR, ICLR FAMILY"/>
    <property type="match status" value="1"/>
</dbReference>
<dbReference type="GO" id="GO:0003700">
    <property type="term" value="F:DNA-binding transcription factor activity"/>
    <property type="evidence" value="ECO:0007669"/>
    <property type="project" value="TreeGrafter"/>
</dbReference>